<gene>
    <name evidence="1" type="ORF">APZ42_020253</name>
</gene>
<keyword evidence="2" id="KW-1185">Reference proteome</keyword>
<evidence type="ECO:0000313" key="2">
    <source>
        <dbReference type="Proteomes" id="UP000076858"/>
    </source>
</evidence>
<reference evidence="1 2" key="1">
    <citation type="submission" date="2016-03" db="EMBL/GenBank/DDBJ databases">
        <title>EvidentialGene: Evidence-directed Construction of Genes on Genomes.</title>
        <authorList>
            <person name="Gilbert D.G."/>
            <person name="Choi J.-H."/>
            <person name="Mockaitis K."/>
            <person name="Colbourne J."/>
            <person name="Pfrender M."/>
        </authorList>
    </citation>
    <scope>NUCLEOTIDE SEQUENCE [LARGE SCALE GENOMIC DNA]</scope>
    <source>
        <strain evidence="1 2">Xinb3</strain>
        <tissue evidence="1">Complete organism</tissue>
    </source>
</reference>
<dbReference type="EMBL" id="LRGB01000946">
    <property type="protein sequence ID" value="KZS14402.1"/>
    <property type="molecule type" value="Genomic_DNA"/>
</dbReference>
<organism evidence="1 2">
    <name type="scientific">Daphnia magna</name>
    <dbReference type="NCBI Taxonomy" id="35525"/>
    <lineage>
        <taxon>Eukaryota</taxon>
        <taxon>Metazoa</taxon>
        <taxon>Ecdysozoa</taxon>
        <taxon>Arthropoda</taxon>
        <taxon>Crustacea</taxon>
        <taxon>Branchiopoda</taxon>
        <taxon>Diplostraca</taxon>
        <taxon>Cladocera</taxon>
        <taxon>Anomopoda</taxon>
        <taxon>Daphniidae</taxon>
        <taxon>Daphnia</taxon>
    </lineage>
</organism>
<sequence>MALRLKSSRLTFCSTNATKKEIPAKKRLFPRYFRTIHSTNITLAFACELRRNKRLGDYGIMNCRPRSAWSKQRTNLADYSNSDN</sequence>
<dbReference type="AlphaFoldDB" id="A0A162CD77"/>
<accession>A0A162CD77</accession>
<dbReference type="Proteomes" id="UP000076858">
    <property type="component" value="Unassembled WGS sequence"/>
</dbReference>
<evidence type="ECO:0000313" key="1">
    <source>
        <dbReference type="EMBL" id="KZS14402.1"/>
    </source>
</evidence>
<proteinExistence type="predicted"/>
<protein>
    <submittedName>
        <fullName evidence="1">Uncharacterized protein</fullName>
    </submittedName>
</protein>
<comment type="caution">
    <text evidence="1">The sequence shown here is derived from an EMBL/GenBank/DDBJ whole genome shotgun (WGS) entry which is preliminary data.</text>
</comment>
<name>A0A162CD77_9CRUS</name>